<dbReference type="InterPro" id="IPR036662">
    <property type="entry name" value="PTS_EIIA_man-typ_sf"/>
</dbReference>
<dbReference type="InterPro" id="IPR004701">
    <property type="entry name" value="PTS_EIIA_man-typ"/>
</dbReference>
<dbReference type="GO" id="GO:0006355">
    <property type="term" value="P:regulation of DNA-templated transcription"/>
    <property type="evidence" value="ECO:0007669"/>
    <property type="project" value="InterPro"/>
</dbReference>
<evidence type="ECO:0000313" key="5">
    <source>
        <dbReference type="Proteomes" id="UP000198619"/>
    </source>
</evidence>
<dbReference type="PROSITE" id="PS51096">
    <property type="entry name" value="PTS_EIIA_TYPE_4"/>
    <property type="match status" value="1"/>
</dbReference>
<dbReference type="Pfam" id="PF00874">
    <property type="entry name" value="PRD"/>
    <property type="match status" value="1"/>
</dbReference>
<sequence>MSQKNGGNIGSLKNVVKFCCALAYKEQQNEKIIKIDKNHLRTDELNFNQKVKQYYFQEFMKVNREDHDIREINPVKNERYNRLYEMVEVVETLLTDYQKNIISIGELRKKLTMELNRSLDIIVYHEEKHEENDLISNIYLETVENTLKIMESTYGIKYYGNTSKILTKVLLFFRNNIDTISNDYNYIRIEKIKNIIGKELSKSLVISEKIINNLESNLDYELNTVVQVIMILYVFTMMSTESTSINAIIVAHGYSTASSISSVANQLYGEFIFEAFDMPIDIGPSEVKDKIKNYLSKVDTSKGTIILVDMGSLININSELEEVLEGDLGVINNITTNIALDIAGRIINGEDVENMITGIEKNNPLMCKFIKSKEKKKAILTTCISGIGTAKKLKKLLKECIGDADIEIKEYDYASLNLKGKDDKIFSDYDVKLIITTTKLEIDGVKSILLHDLINGDCDEIFFHVLKDVTINKNIDNIKQDIIKMFSMDNLISRLTILNPNKIINEVETIIVGYERTLDKRFNVDLKITLYIHTSILIERLMLKQGLTFIEEEELKYKEENSNFIRISQDIFKGVIDEYNLEIPLKEIYIIQSIIESRIGKLGL</sequence>
<dbReference type="GO" id="GO:0009401">
    <property type="term" value="P:phosphoenolpyruvate-dependent sugar phosphotransferase system"/>
    <property type="evidence" value="ECO:0007669"/>
    <property type="project" value="InterPro"/>
</dbReference>
<keyword evidence="5" id="KW-1185">Reference proteome</keyword>
<dbReference type="GO" id="GO:0016020">
    <property type="term" value="C:membrane"/>
    <property type="evidence" value="ECO:0007669"/>
    <property type="project" value="InterPro"/>
</dbReference>
<dbReference type="AlphaFoldDB" id="A0A1I0YBY3"/>
<reference evidence="4 5" key="1">
    <citation type="submission" date="2016-10" db="EMBL/GenBank/DDBJ databases">
        <authorList>
            <person name="de Groot N.N."/>
        </authorList>
    </citation>
    <scope>NUCLEOTIDE SEQUENCE [LARGE SCALE GENOMIC DNA]</scope>
    <source>
        <strain evidence="4 5">DSM 12271</strain>
    </source>
</reference>
<keyword evidence="1" id="KW-0808">Transferase</keyword>
<evidence type="ECO:0000256" key="1">
    <source>
        <dbReference type="ARBA" id="ARBA00022679"/>
    </source>
</evidence>
<feature type="domain" description="PTS EIIA type-4" evidence="2">
    <location>
        <begin position="244"/>
        <end position="379"/>
    </location>
</feature>
<dbReference type="PROSITE" id="PS51372">
    <property type="entry name" value="PRD_2"/>
    <property type="match status" value="1"/>
</dbReference>
<dbReference type="SUPFAM" id="SSF53062">
    <property type="entry name" value="PTS system fructose IIA component-like"/>
    <property type="match status" value="1"/>
</dbReference>
<dbReference type="InterPro" id="IPR036634">
    <property type="entry name" value="PRD_sf"/>
</dbReference>
<proteinExistence type="predicted"/>
<dbReference type="Gene3D" id="1.10.1790.10">
    <property type="entry name" value="PRD domain"/>
    <property type="match status" value="1"/>
</dbReference>
<dbReference type="InterPro" id="IPR011608">
    <property type="entry name" value="PRD"/>
</dbReference>
<name>A0A1I0YBY3_9CLOT</name>
<feature type="domain" description="PRD" evidence="3">
    <location>
        <begin position="498"/>
        <end position="604"/>
    </location>
</feature>
<dbReference type="Gene3D" id="3.40.50.510">
    <property type="entry name" value="Phosphotransferase system, mannose-type IIA component"/>
    <property type="match status" value="1"/>
</dbReference>
<dbReference type="Proteomes" id="UP000198619">
    <property type="component" value="Unassembled WGS sequence"/>
</dbReference>
<accession>A0A1I0YBY3</accession>
<protein>
    <submittedName>
        <fullName evidence="4">Transcriptional regulatory protein LevR, contains PRD, AAA+ and EIIA domains</fullName>
    </submittedName>
</protein>
<dbReference type="Pfam" id="PF03610">
    <property type="entry name" value="EIIA-man"/>
    <property type="match status" value="1"/>
</dbReference>
<evidence type="ECO:0000259" key="2">
    <source>
        <dbReference type="PROSITE" id="PS51096"/>
    </source>
</evidence>
<dbReference type="SUPFAM" id="SSF63520">
    <property type="entry name" value="PTS-regulatory domain, PRD"/>
    <property type="match status" value="1"/>
</dbReference>
<dbReference type="InterPro" id="IPR036095">
    <property type="entry name" value="PTS_EIIB-like_sf"/>
</dbReference>
<dbReference type="GO" id="GO:0008982">
    <property type="term" value="F:protein-N(PI)-phosphohistidine-sugar phosphotransferase activity"/>
    <property type="evidence" value="ECO:0007669"/>
    <property type="project" value="InterPro"/>
</dbReference>
<dbReference type="SUPFAM" id="SSF52794">
    <property type="entry name" value="PTS system IIB component-like"/>
    <property type="match status" value="1"/>
</dbReference>
<organism evidence="4 5">
    <name type="scientific">Clostridium frigidicarnis</name>
    <dbReference type="NCBI Taxonomy" id="84698"/>
    <lineage>
        <taxon>Bacteria</taxon>
        <taxon>Bacillati</taxon>
        <taxon>Bacillota</taxon>
        <taxon>Clostridia</taxon>
        <taxon>Eubacteriales</taxon>
        <taxon>Clostridiaceae</taxon>
        <taxon>Clostridium</taxon>
    </lineage>
</organism>
<dbReference type="EMBL" id="FOKI01000012">
    <property type="protein sequence ID" value="SFB10905.1"/>
    <property type="molecule type" value="Genomic_DNA"/>
</dbReference>
<evidence type="ECO:0000259" key="3">
    <source>
        <dbReference type="PROSITE" id="PS51372"/>
    </source>
</evidence>
<gene>
    <name evidence="4" type="ORF">SAMN04488528_101277</name>
</gene>
<evidence type="ECO:0000313" key="4">
    <source>
        <dbReference type="EMBL" id="SFB10905.1"/>
    </source>
</evidence>
<dbReference type="STRING" id="84698.SAMN04488528_101277"/>